<dbReference type="EMBL" id="AZBU02000010">
    <property type="protein sequence ID" value="TKR63600.1"/>
    <property type="molecule type" value="Genomic_DNA"/>
</dbReference>
<reference evidence="7 8" key="2">
    <citation type="journal article" date="2019" name="G3 (Bethesda)">
        <title>Hybrid Assembly of the Genome of the Entomopathogenic Nematode Steinernema carpocapsae Identifies the X-Chromosome.</title>
        <authorList>
            <person name="Serra L."/>
            <person name="Macchietto M."/>
            <person name="Macias-Munoz A."/>
            <person name="McGill C.J."/>
            <person name="Rodriguez I.M."/>
            <person name="Rodriguez B."/>
            <person name="Murad R."/>
            <person name="Mortazavi A."/>
        </authorList>
    </citation>
    <scope>NUCLEOTIDE SEQUENCE [LARGE SCALE GENOMIC DNA]</scope>
    <source>
        <strain evidence="7 8">ALL</strain>
    </source>
</reference>
<evidence type="ECO:0000256" key="1">
    <source>
        <dbReference type="ARBA" id="ARBA00004370"/>
    </source>
</evidence>
<protein>
    <recommendedName>
        <fullName evidence="6">Activin types I and II receptor domain-containing protein</fullName>
    </recommendedName>
</protein>
<dbReference type="InterPro" id="IPR000472">
    <property type="entry name" value="Activin_recp"/>
</dbReference>
<dbReference type="InterPro" id="IPR045860">
    <property type="entry name" value="Snake_toxin-like_sf"/>
</dbReference>
<accession>A0A4U5M496</accession>
<feature type="chain" id="PRO_5020970204" description="Activin types I and II receptor domain-containing protein" evidence="5">
    <location>
        <begin position="20"/>
        <end position="216"/>
    </location>
</feature>
<reference evidence="7 8" key="1">
    <citation type="journal article" date="2015" name="Genome Biol.">
        <title>Comparative genomics of Steinernema reveals deeply conserved gene regulatory networks.</title>
        <authorList>
            <person name="Dillman A.R."/>
            <person name="Macchietto M."/>
            <person name="Porter C.F."/>
            <person name="Rogers A."/>
            <person name="Williams B."/>
            <person name="Antoshechkin I."/>
            <person name="Lee M.M."/>
            <person name="Goodwin Z."/>
            <person name="Lu X."/>
            <person name="Lewis E.E."/>
            <person name="Goodrich-Blair H."/>
            <person name="Stock S.P."/>
            <person name="Adams B.J."/>
            <person name="Sternberg P.W."/>
            <person name="Mortazavi A."/>
        </authorList>
    </citation>
    <scope>NUCLEOTIDE SEQUENCE [LARGE SCALE GENOMIC DNA]</scope>
    <source>
        <strain evidence="7 8">ALL</strain>
    </source>
</reference>
<keyword evidence="2 5" id="KW-0732">Signal</keyword>
<feature type="domain" description="Activin types I and II receptor" evidence="6">
    <location>
        <begin position="130"/>
        <end position="194"/>
    </location>
</feature>
<sequence length="216" mass="23985">MRVTLLVCTLLVIFVVASSRRCYKFKITRQIDTFEDGAITMNDTVTCLKGQEYCYSSQDSYGCAKVNPEKGAYETSCYSDEGTYMPHGCCSEDLCNKVEIQLTSDNSIWCRIGEVQLDENGNGGIPRAANLCEGSYCYRRYLEKDGKKNMTYGCGSRRLADGRFICNEKSELTYKNDKENSRISCCDTERCNINSSAAGFSLLGAVASVLVVFALS</sequence>
<dbReference type="Proteomes" id="UP000298663">
    <property type="component" value="Unassembled WGS sequence"/>
</dbReference>
<keyword evidence="8" id="KW-1185">Reference proteome</keyword>
<evidence type="ECO:0000256" key="3">
    <source>
        <dbReference type="ARBA" id="ARBA00023136"/>
    </source>
</evidence>
<comment type="subcellular location">
    <subcellularLocation>
        <location evidence="1">Membrane</location>
    </subcellularLocation>
</comment>
<evidence type="ECO:0000259" key="6">
    <source>
        <dbReference type="Pfam" id="PF01064"/>
    </source>
</evidence>
<evidence type="ECO:0000313" key="7">
    <source>
        <dbReference type="EMBL" id="TKR63600.1"/>
    </source>
</evidence>
<dbReference type="GO" id="GO:0016020">
    <property type="term" value="C:membrane"/>
    <property type="evidence" value="ECO:0007669"/>
    <property type="project" value="UniProtKB-SubCell"/>
</dbReference>
<keyword evidence="4" id="KW-0812">Transmembrane</keyword>
<dbReference type="AlphaFoldDB" id="A0A4U5M496"/>
<evidence type="ECO:0000256" key="2">
    <source>
        <dbReference type="ARBA" id="ARBA00022729"/>
    </source>
</evidence>
<keyword evidence="3 4" id="KW-0472">Membrane</keyword>
<dbReference type="Gene3D" id="2.10.60.10">
    <property type="entry name" value="CD59"/>
    <property type="match status" value="1"/>
</dbReference>
<feature type="transmembrane region" description="Helical" evidence="4">
    <location>
        <begin position="197"/>
        <end position="215"/>
    </location>
</feature>
<dbReference type="Pfam" id="PF01064">
    <property type="entry name" value="Activin_recp"/>
    <property type="match status" value="1"/>
</dbReference>
<evidence type="ECO:0000256" key="4">
    <source>
        <dbReference type="SAM" id="Phobius"/>
    </source>
</evidence>
<keyword evidence="4" id="KW-1133">Transmembrane helix</keyword>
<feature type="signal peptide" evidence="5">
    <location>
        <begin position="1"/>
        <end position="19"/>
    </location>
</feature>
<gene>
    <name evidence="7" type="ORF">L596_027410</name>
</gene>
<dbReference type="GO" id="GO:0004675">
    <property type="term" value="F:transmembrane receptor protein serine/threonine kinase activity"/>
    <property type="evidence" value="ECO:0007669"/>
    <property type="project" value="InterPro"/>
</dbReference>
<name>A0A4U5M496_STECR</name>
<dbReference type="SUPFAM" id="SSF57302">
    <property type="entry name" value="Snake toxin-like"/>
    <property type="match status" value="2"/>
</dbReference>
<organism evidence="7 8">
    <name type="scientific">Steinernema carpocapsae</name>
    <name type="common">Entomopathogenic nematode</name>
    <dbReference type="NCBI Taxonomy" id="34508"/>
    <lineage>
        <taxon>Eukaryota</taxon>
        <taxon>Metazoa</taxon>
        <taxon>Ecdysozoa</taxon>
        <taxon>Nematoda</taxon>
        <taxon>Chromadorea</taxon>
        <taxon>Rhabditida</taxon>
        <taxon>Tylenchina</taxon>
        <taxon>Panagrolaimomorpha</taxon>
        <taxon>Strongyloidoidea</taxon>
        <taxon>Steinernematidae</taxon>
        <taxon>Steinernema</taxon>
    </lineage>
</organism>
<comment type="caution">
    <text evidence="7">The sequence shown here is derived from an EMBL/GenBank/DDBJ whole genome shotgun (WGS) entry which is preliminary data.</text>
</comment>
<proteinExistence type="predicted"/>
<evidence type="ECO:0000313" key="8">
    <source>
        <dbReference type="Proteomes" id="UP000298663"/>
    </source>
</evidence>
<evidence type="ECO:0000256" key="5">
    <source>
        <dbReference type="SAM" id="SignalP"/>
    </source>
</evidence>